<keyword evidence="3" id="KW-1185">Reference proteome</keyword>
<feature type="domain" description="Glycosyltransferase subfamily 4-like N-terminal" evidence="1">
    <location>
        <begin position="17"/>
        <end position="172"/>
    </location>
</feature>
<dbReference type="Gene3D" id="3.40.50.2000">
    <property type="entry name" value="Glycogen Phosphorylase B"/>
    <property type="match status" value="2"/>
</dbReference>
<dbReference type="PANTHER" id="PTHR12526">
    <property type="entry name" value="GLYCOSYLTRANSFERASE"/>
    <property type="match status" value="1"/>
</dbReference>
<evidence type="ECO:0000313" key="2">
    <source>
        <dbReference type="EMBL" id="MCT7376916.1"/>
    </source>
</evidence>
<reference evidence="2 3" key="1">
    <citation type="submission" date="2022-09" db="EMBL/GenBank/DDBJ databases">
        <title>Chelativorans salina sp. nov., a novel slightly halophilic bacterium isolated from a saline lake sediment enrichment.</title>
        <authorList>
            <person name="Gao L."/>
            <person name="Fang B.-Z."/>
            <person name="Li W.-J."/>
        </authorList>
    </citation>
    <scope>NUCLEOTIDE SEQUENCE [LARGE SCALE GENOMIC DNA]</scope>
    <source>
        <strain evidence="2 3">EGI FJ00035</strain>
    </source>
</reference>
<dbReference type="EMBL" id="JAOCZP010000005">
    <property type="protein sequence ID" value="MCT7376916.1"/>
    <property type="molecule type" value="Genomic_DNA"/>
</dbReference>
<dbReference type="SUPFAM" id="SSF53756">
    <property type="entry name" value="UDP-Glycosyltransferase/glycogen phosphorylase"/>
    <property type="match status" value="1"/>
</dbReference>
<dbReference type="Pfam" id="PF13439">
    <property type="entry name" value="Glyco_transf_4"/>
    <property type="match status" value="1"/>
</dbReference>
<name>A0ABT2LQT9_9HYPH</name>
<evidence type="ECO:0000259" key="1">
    <source>
        <dbReference type="Pfam" id="PF13439"/>
    </source>
</evidence>
<comment type="caution">
    <text evidence="2">The sequence shown here is derived from an EMBL/GenBank/DDBJ whole genome shotgun (WGS) entry which is preliminary data.</text>
</comment>
<dbReference type="Proteomes" id="UP001320831">
    <property type="component" value="Unassembled WGS sequence"/>
</dbReference>
<sequence>MLDRPISVCFPFIGDEIGGSHVSAVRLIQALDHRYVRPLVVLHSFDGPLADYLVERGVPFVQAPAGPLPRRYPQAARRTMGYAIHALAPLTRFLKANSIDLVHTNDGRIHVVWALPARLSGTRQVWHHRGDPNARGVNWLAPLVASHIVTVSRFAKPQRPVIDVTRKLSVIHSPFDAPSDRGDRHAARAMLIKALGCSPETRVLGYFGLLIERKRPLGFVEAVAAYARRYPDVPVVGLLFGAPGTDTPDLGRAVTQRAEALGIGERIRLMGFRTPAEPWMQAIDVLLIPAVREPFGRTVIEAMLLGTPVVATDDGGNPEAIEHGVTGLLVPPEEPERFVDPVHALLTDHDYRNRIADAARRRAFASYGVETHVRKVMAIYGVLLSGQKQTCNVHHGSDQRTVP</sequence>
<evidence type="ECO:0000313" key="3">
    <source>
        <dbReference type="Proteomes" id="UP001320831"/>
    </source>
</evidence>
<dbReference type="RefSeq" id="WP_260905156.1">
    <property type="nucleotide sequence ID" value="NZ_JAOCZP010000005.1"/>
</dbReference>
<dbReference type="PANTHER" id="PTHR12526:SF638">
    <property type="entry name" value="SPORE COAT PROTEIN SA"/>
    <property type="match status" value="1"/>
</dbReference>
<dbReference type="InterPro" id="IPR028098">
    <property type="entry name" value="Glyco_trans_4-like_N"/>
</dbReference>
<dbReference type="Pfam" id="PF13692">
    <property type="entry name" value="Glyco_trans_1_4"/>
    <property type="match status" value="1"/>
</dbReference>
<dbReference type="CDD" id="cd03801">
    <property type="entry name" value="GT4_PimA-like"/>
    <property type="match status" value="1"/>
</dbReference>
<protein>
    <submittedName>
        <fullName evidence="2">Glycosyltransferase family 4 protein</fullName>
    </submittedName>
</protein>
<gene>
    <name evidence="2" type="ORF">N5A92_17970</name>
</gene>
<organism evidence="2 3">
    <name type="scientific">Chelativorans salis</name>
    <dbReference type="NCBI Taxonomy" id="2978478"/>
    <lineage>
        <taxon>Bacteria</taxon>
        <taxon>Pseudomonadati</taxon>
        <taxon>Pseudomonadota</taxon>
        <taxon>Alphaproteobacteria</taxon>
        <taxon>Hyphomicrobiales</taxon>
        <taxon>Phyllobacteriaceae</taxon>
        <taxon>Chelativorans</taxon>
    </lineage>
</organism>
<accession>A0ABT2LQT9</accession>
<proteinExistence type="predicted"/>